<reference evidence="1 2" key="1">
    <citation type="submission" date="2006-10" db="EMBL/GenBank/DDBJ databases">
        <title>The Genome Sequence of Batrachochytrium dendrobatidis JEL423.</title>
        <authorList>
            <consortium name="The Broad Institute Genome Sequencing Platform"/>
            <person name="Birren B."/>
            <person name="Lander E."/>
            <person name="Galagan J."/>
            <person name="Cuomo C."/>
            <person name="Devon K."/>
            <person name="Jaffe D."/>
            <person name="Butler J."/>
            <person name="Alvarez P."/>
            <person name="Gnerre S."/>
            <person name="Grabherr M."/>
            <person name="Kleber M."/>
            <person name="Mauceli E."/>
            <person name="Brockman W."/>
            <person name="Young S."/>
            <person name="LaButti K."/>
            <person name="Sykes S."/>
            <person name="DeCaprio D."/>
            <person name="Crawford M."/>
            <person name="Koehrsen M."/>
            <person name="Engels R."/>
            <person name="Montgomery P."/>
            <person name="Pearson M."/>
            <person name="Howarth C."/>
            <person name="Larson L."/>
            <person name="White J."/>
            <person name="O'Leary S."/>
            <person name="Kodira C."/>
            <person name="Zeng Q."/>
            <person name="Yandava C."/>
            <person name="Alvarado L."/>
            <person name="Longcore J."/>
            <person name="James T."/>
        </authorList>
    </citation>
    <scope>NUCLEOTIDE SEQUENCE [LARGE SCALE GENOMIC DNA]</scope>
    <source>
        <strain evidence="1 2">JEL423</strain>
    </source>
</reference>
<dbReference type="STRING" id="403673.A0A177WZL8"/>
<dbReference type="AlphaFoldDB" id="A0A177WZL8"/>
<dbReference type="EMBL" id="DS022314">
    <property type="protein sequence ID" value="OAJ45134.1"/>
    <property type="molecule type" value="Genomic_DNA"/>
</dbReference>
<protein>
    <submittedName>
        <fullName evidence="1">Uncharacterized protein</fullName>
    </submittedName>
</protein>
<reference evidence="1 2" key="2">
    <citation type="submission" date="2016-05" db="EMBL/GenBank/DDBJ databases">
        <title>Lineage-specific infection strategies underlie the spectrum of fungal disease in amphibians.</title>
        <authorList>
            <person name="Cuomo C.A."/>
            <person name="Farrer R.A."/>
            <person name="James T."/>
            <person name="Longcore J."/>
            <person name="Birren B."/>
        </authorList>
    </citation>
    <scope>NUCLEOTIDE SEQUENCE [LARGE SCALE GENOMIC DNA]</scope>
    <source>
        <strain evidence="1 2">JEL423</strain>
    </source>
</reference>
<organism evidence="1 2">
    <name type="scientific">Batrachochytrium dendrobatidis (strain JEL423)</name>
    <dbReference type="NCBI Taxonomy" id="403673"/>
    <lineage>
        <taxon>Eukaryota</taxon>
        <taxon>Fungi</taxon>
        <taxon>Fungi incertae sedis</taxon>
        <taxon>Chytridiomycota</taxon>
        <taxon>Chytridiomycota incertae sedis</taxon>
        <taxon>Chytridiomycetes</taxon>
        <taxon>Rhizophydiales</taxon>
        <taxon>Rhizophydiales incertae sedis</taxon>
        <taxon>Batrachochytrium</taxon>
    </lineage>
</organism>
<name>A0A177WZL8_BATDL</name>
<dbReference type="Proteomes" id="UP000077115">
    <property type="component" value="Unassembled WGS sequence"/>
</dbReference>
<sequence length="171" mass="19424">MVERLCIKEFTHEYLCYIYLNGGQVVAVMKFISTIVLSLLSVTVSAVVIDSPSASESESSKQSDDDIFGNTLCDDAFPLPKSYVPENERYIPTPQQRLSRVEGYLKLENMEIPESVGDGYPHKMSAKTKERILEVKRRIRGRKMSSSDKKKFERFAAGRLWVCRRFALGSS</sequence>
<proteinExistence type="predicted"/>
<gene>
    <name evidence="1" type="ORF">BDEG_28295</name>
</gene>
<evidence type="ECO:0000313" key="1">
    <source>
        <dbReference type="EMBL" id="OAJ45134.1"/>
    </source>
</evidence>
<accession>A0A177WZL8</accession>
<dbReference type="VEuPathDB" id="FungiDB:BDEG_28295"/>
<evidence type="ECO:0000313" key="2">
    <source>
        <dbReference type="Proteomes" id="UP000077115"/>
    </source>
</evidence>